<dbReference type="AlphaFoldDB" id="A0A3G1B3P6"/>
<evidence type="ECO:0000313" key="1">
    <source>
        <dbReference type="EMBL" id="AJZ75366.1"/>
    </source>
</evidence>
<dbReference type="GeneID" id="24875169"/>
<dbReference type="RefSeq" id="WP_048187917.1">
    <property type="nucleotide sequence ID" value="NZ_CP011097.1"/>
</dbReference>
<sequence length="90" mass="10085">MLKLAALFAISVLLSVTIITALESGQMAEAKKASGKELQRHKISKWMGNSVCGDQICDGQPYFKWNFKARTYKSPYDTYGHQELSKIKGQ</sequence>
<dbReference type="STRING" id="1603555.SU86_002060"/>
<evidence type="ECO:0000313" key="2">
    <source>
        <dbReference type="Proteomes" id="UP000266745"/>
    </source>
</evidence>
<dbReference type="OrthoDB" id="9185at2157"/>
<dbReference type="EMBL" id="CP011097">
    <property type="protein sequence ID" value="AJZ75366.1"/>
    <property type="molecule type" value="Genomic_DNA"/>
</dbReference>
<gene>
    <name evidence="1" type="ORF">SU86_002060</name>
</gene>
<reference evidence="1 2" key="1">
    <citation type="journal article" date="2016" name="Sci. Rep.">
        <title>A novel ammonia-oxidizing archaeon from wastewater treatment plant: Its enrichment, physiological and genomic characteristics.</title>
        <authorList>
            <person name="Li Y."/>
            <person name="Ding K."/>
            <person name="Wen X."/>
            <person name="Zhang B."/>
            <person name="Shen B."/>
            <person name="Yang Y."/>
        </authorList>
    </citation>
    <scope>NUCLEOTIDE SEQUENCE [LARGE SCALE GENOMIC DNA]</scope>
    <source>
        <strain evidence="1 2">SAT1</strain>
    </source>
</reference>
<keyword evidence="2" id="KW-1185">Reference proteome</keyword>
<proteinExistence type="predicted"/>
<dbReference type="Proteomes" id="UP000266745">
    <property type="component" value="Chromosome"/>
</dbReference>
<organism evidence="1 2">
    <name type="scientific">Candidatus Nitrosotenuis cloacae</name>
    <dbReference type="NCBI Taxonomy" id="1603555"/>
    <lineage>
        <taxon>Archaea</taxon>
        <taxon>Nitrososphaerota</taxon>
        <taxon>Candidatus Nitrosotenuis</taxon>
    </lineage>
</organism>
<name>A0A3G1B3P6_9ARCH</name>
<accession>A0A3G1B3P6</accession>
<protein>
    <submittedName>
        <fullName evidence="1">Uncharacterized protein</fullName>
    </submittedName>
</protein>
<dbReference type="KEGG" id="tah:SU86_002060"/>